<keyword evidence="1" id="KW-0812">Transmembrane</keyword>
<gene>
    <name evidence="3" type="primary">LOC107901566</name>
</gene>
<protein>
    <submittedName>
        <fullName evidence="3">Uncharacterized protein isoform X2</fullName>
    </submittedName>
</protein>
<accession>A0ABM3A8X8</accession>
<evidence type="ECO:0000256" key="1">
    <source>
        <dbReference type="SAM" id="Phobius"/>
    </source>
</evidence>
<reference evidence="2" key="1">
    <citation type="journal article" date="2020" name="Nat. Genet.">
        <title>Genomic diversifications of five Gossypium allopolyploid species and their impact on cotton improvement.</title>
        <authorList>
            <person name="Chen Z.J."/>
            <person name="Sreedasyam A."/>
            <person name="Ando A."/>
            <person name="Song Q."/>
            <person name="De Santiago L.M."/>
            <person name="Hulse-Kemp A.M."/>
            <person name="Ding M."/>
            <person name="Ye W."/>
            <person name="Kirkbride R.C."/>
            <person name="Jenkins J."/>
            <person name="Plott C."/>
            <person name="Lovell J."/>
            <person name="Lin Y.M."/>
            <person name="Vaughn R."/>
            <person name="Liu B."/>
            <person name="Simpson S."/>
            <person name="Scheffler B.E."/>
            <person name="Wen L."/>
            <person name="Saski C.A."/>
            <person name="Grover C.E."/>
            <person name="Hu G."/>
            <person name="Conover J.L."/>
            <person name="Carlson J.W."/>
            <person name="Shu S."/>
            <person name="Boston L.B."/>
            <person name="Williams M."/>
            <person name="Peterson D.G."/>
            <person name="McGee K."/>
            <person name="Jones D.C."/>
            <person name="Wendel J.F."/>
            <person name="Stelly D.M."/>
            <person name="Grimwood J."/>
            <person name="Schmutz J."/>
        </authorList>
    </citation>
    <scope>NUCLEOTIDE SEQUENCE [LARGE SCALE GENOMIC DNA]</scope>
    <source>
        <strain evidence="2">cv. TM-1</strain>
    </source>
</reference>
<dbReference type="GeneID" id="107901566"/>
<name>A0ABM3A8X8_GOSHI</name>
<organism evidence="2 3">
    <name type="scientific">Gossypium hirsutum</name>
    <name type="common">Upland cotton</name>
    <name type="synonym">Gossypium mexicanum</name>
    <dbReference type="NCBI Taxonomy" id="3635"/>
    <lineage>
        <taxon>Eukaryota</taxon>
        <taxon>Viridiplantae</taxon>
        <taxon>Streptophyta</taxon>
        <taxon>Embryophyta</taxon>
        <taxon>Tracheophyta</taxon>
        <taxon>Spermatophyta</taxon>
        <taxon>Magnoliopsida</taxon>
        <taxon>eudicotyledons</taxon>
        <taxon>Gunneridae</taxon>
        <taxon>Pentapetalae</taxon>
        <taxon>rosids</taxon>
        <taxon>malvids</taxon>
        <taxon>Malvales</taxon>
        <taxon>Malvaceae</taxon>
        <taxon>Malvoideae</taxon>
        <taxon>Gossypium</taxon>
    </lineage>
</organism>
<keyword evidence="1" id="KW-1133">Transmembrane helix</keyword>
<evidence type="ECO:0000313" key="3">
    <source>
        <dbReference type="RefSeq" id="XP_040951301.1"/>
    </source>
</evidence>
<reference evidence="3" key="2">
    <citation type="submission" date="2025-08" db="UniProtKB">
        <authorList>
            <consortium name="RefSeq"/>
        </authorList>
    </citation>
    <scope>IDENTIFICATION</scope>
</reference>
<dbReference type="RefSeq" id="XP_040951301.1">
    <property type="nucleotide sequence ID" value="XM_041095367.1"/>
</dbReference>
<keyword evidence="1" id="KW-0472">Membrane</keyword>
<sequence>MQIHSAFHKLSLFISNHHCHAKVQQVLLAPLHENSESHHEFSWDCNHCLLPLAPKEVEYWCCSIGFFSFYSQPLLISKYIDENHEYFKNFVVFHEKMCRLITLLILVPQVGVIALAIILWRVGIERISEREQSGLGDFTTSFLVGTGPAILNNNTTILCGRCEVLRLVNPTRPTFFSYLNMLFRMHLQARPFLT</sequence>
<feature type="transmembrane region" description="Helical" evidence="1">
    <location>
        <begin position="100"/>
        <end position="120"/>
    </location>
</feature>
<dbReference type="Proteomes" id="UP000818029">
    <property type="component" value="Chromosome D06"/>
</dbReference>
<evidence type="ECO:0000313" key="2">
    <source>
        <dbReference type="Proteomes" id="UP000818029"/>
    </source>
</evidence>
<keyword evidence="2" id="KW-1185">Reference proteome</keyword>
<proteinExistence type="predicted"/>